<dbReference type="PRINTS" id="PR00043">
    <property type="entry name" value="LEUZIPPRJUN"/>
</dbReference>
<keyword evidence="1" id="KW-0805">Transcription regulation</keyword>
<dbReference type="PANTHER" id="PTHR23351:SF24">
    <property type="entry name" value="ACTIVATING TRANSCRIPTION FACTOR 3-RELATED"/>
    <property type="match status" value="1"/>
</dbReference>
<evidence type="ECO:0000259" key="6">
    <source>
        <dbReference type="PROSITE" id="PS50217"/>
    </source>
</evidence>
<keyword evidence="3" id="KW-0804">Transcription</keyword>
<dbReference type="SMART" id="SM00338">
    <property type="entry name" value="BRLZ"/>
    <property type="match status" value="1"/>
</dbReference>
<evidence type="ECO:0000313" key="8">
    <source>
        <dbReference type="WBParaSite" id="maker-uti_cns_0001500-snap-gene-0.14-mRNA-1"/>
    </source>
</evidence>
<keyword evidence="2" id="KW-0238">DNA-binding</keyword>
<dbReference type="InterPro" id="IPR000837">
    <property type="entry name" value="AP-1"/>
</dbReference>
<feature type="region of interest" description="Disordered" evidence="5">
    <location>
        <begin position="158"/>
        <end position="182"/>
    </location>
</feature>
<dbReference type="PANTHER" id="PTHR23351">
    <property type="entry name" value="FOS TRANSCRIPTION FACTOR-RELATED"/>
    <property type="match status" value="1"/>
</dbReference>
<dbReference type="Gene3D" id="1.20.5.170">
    <property type="match status" value="1"/>
</dbReference>
<reference evidence="8" key="1">
    <citation type="submission" date="2016-11" db="UniProtKB">
        <authorList>
            <consortium name="WormBaseParasite"/>
        </authorList>
    </citation>
    <scope>IDENTIFICATION</scope>
</reference>
<dbReference type="SUPFAM" id="SSF57959">
    <property type="entry name" value="Leucine zipper domain"/>
    <property type="match status" value="1"/>
</dbReference>
<feature type="coiled-coil region" evidence="4">
    <location>
        <begin position="190"/>
        <end position="231"/>
    </location>
</feature>
<evidence type="ECO:0000256" key="4">
    <source>
        <dbReference type="SAM" id="Coils"/>
    </source>
</evidence>
<dbReference type="Proteomes" id="UP000095280">
    <property type="component" value="Unplaced"/>
</dbReference>
<name>A0A1I8GC56_9PLAT</name>
<feature type="domain" description="BZIP" evidence="6">
    <location>
        <begin position="172"/>
        <end position="229"/>
    </location>
</feature>
<organism evidence="7 8">
    <name type="scientific">Macrostomum lignano</name>
    <dbReference type="NCBI Taxonomy" id="282301"/>
    <lineage>
        <taxon>Eukaryota</taxon>
        <taxon>Metazoa</taxon>
        <taxon>Spiralia</taxon>
        <taxon>Lophotrochozoa</taxon>
        <taxon>Platyhelminthes</taxon>
        <taxon>Rhabditophora</taxon>
        <taxon>Macrostomorpha</taxon>
        <taxon>Macrostomida</taxon>
        <taxon>Macrostomidae</taxon>
        <taxon>Macrostomum</taxon>
    </lineage>
</organism>
<dbReference type="PROSITE" id="PS00036">
    <property type="entry name" value="BZIP_BASIC"/>
    <property type="match status" value="1"/>
</dbReference>
<feature type="compositionally biased region" description="Polar residues" evidence="5">
    <location>
        <begin position="158"/>
        <end position="171"/>
    </location>
</feature>
<dbReference type="GO" id="GO:0005634">
    <property type="term" value="C:nucleus"/>
    <property type="evidence" value="ECO:0007669"/>
    <property type="project" value="TreeGrafter"/>
</dbReference>
<keyword evidence="4" id="KW-0175">Coiled coil</keyword>
<dbReference type="GO" id="GO:0000978">
    <property type="term" value="F:RNA polymerase II cis-regulatory region sequence-specific DNA binding"/>
    <property type="evidence" value="ECO:0007669"/>
    <property type="project" value="TreeGrafter"/>
</dbReference>
<accession>A0A1I8GC56</accession>
<evidence type="ECO:0000256" key="1">
    <source>
        <dbReference type="ARBA" id="ARBA00023015"/>
    </source>
</evidence>
<dbReference type="WBParaSite" id="maker-uti_cns_0001500-snap-gene-0.14-mRNA-1">
    <property type="protein sequence ID" value="maker-uti_cns_0001500-snap-gene-0.14-mRNA-1"/>
    <property type="gene ID" value="maker-uti_cns_0001500-snap-gene-0.14"/>
</dbReference>
<evidence type="ECO:0000256" key="2">
    <source>
        <dbReference type="ARBA" id="ARBA00023125"/>
    </source>
</evidence>
<evidence type="ECO:0000256" key="3">
    <source>
        <dbReference type="ARBA" id="ARBA00023163"/>
    </source>
</evidence>
<dbReference type="AlphaFoldDB" id="A0A1I8GC56"/>
<dbReference type="InterPro" id="IPR046347">
    <property type="entry name" value="bZIP_sf"/>
</dbReference>
<keyword evidence="7" id="KW-1185">Reference proteome</keyword>
<dbReference type="InterPro" id="IPR004827">
    <property type="entry name" value="bZIP"/>
</dbReference>
<evidence type="ECO:0000313" key="7">
    <source>
        <dbReference type="Proteomes" id="UP000095280"/>
    </source>
</evidence>
<sequence>RPVWDLVRLTEALVNSAAATALPVKYSLSQESYQNAQPEVLHDAASLQPSQPQQQSASAATPDLLASLGFLSPTGGLSMAASTAELLLTPTSFLNPSFVTEEQRDFVTNFDEKLQHLMSSEVMLPTAGADQELEEPAETDDADEDWMADSSDKQLQLSSMATQASCSTGAGTSRLERKRRRNRDAARRCRERKLERLRCLDERAGELRKRNGELGRLAARLRTELDALRRQGCHCSGWTGLLQ</sequence>
<protein>
    <submittedName>
        <fullName evidence="8">BZIP domain-containing protein</fullName>
    </submittedName>
</protein>
<proteinExistence type="predicted"/>
<dbReference type="Pfam" id="PF00170">
    <property type="entry name" value="bZIP_1"/>
    <property type="match status" value="1"/>
</dbReference>
<dbReference type="InterPro" id="IPR002112">
    <property type="entry name" value="Leuzip_Jun"/>
</dbReference>
<dbReference type="GO" id="GO:0000981">
    <property type="term" value="F:DNA-binding transcription factor activity, RNA polymerase II-specific"/>
    <property type="evidence" value="ECO:0007669"/>
    <property type="project" value="TreeGrafter"/>
</dbReference>
<evidence type="ECO:0000256" key="5">
    <source>
        <dbReference type="SAM" id="MobiDB-lite"/>
    </source>
</evidence>
<dbReference type="PROSITE" id="PS50217">
    <property type="entry name" value="BZIP"/>
    <property type="match status" value="1"/>
</dbReference>